<comment type="caution">
    <text evidence="1">The sequence shown here is derived from an EMBL/GenBank/DDBJ whole genome shotgun (WGS) entry which is preliminary data.</text>
</comment>
<accession>A0A150S1Z6</accession>
<proteinExistence type="predicted"/>
<protein>
    <submittedName>
        <fullName evidence="1">Uncharacterized protein</fullName>
    </submittedName>
</protein>
<dbReference type="EMBL" id="JEMC01002559">
    <property type="protein sequence ID" value="KYF86495.1"/>
    <property type="molecule type" value="Genomic_DNA"/>
</dbReference>
<name>A0A150S1Z6_SORCE</name>
<organism evidence="1 2">
    <name type="scientific">Sorangium cellulosum</name>
    <name type="common">Polyangium cellulosum</name>
    <dbReference type="NCBI Taxonomy" id="56"/>
    <lineage>
        <taxon>Bacteria</taxon>
        <taxon>Pseudomonadati</taxon>
        <taxon>Myxococcota</taxon>
        <taxon>Polyangia</taxon>
        <taxon>Polyangiales</taxon>
        <taxon>Polyangiaceae</taxon>
        <taxon>Sorangium</taxon>
    </lineage>
</organism>
<dbReference type="AlphaFoldDB" id="A0A150S1Z6"/>
<dbReference type="Proteomes" id="UP000075515">
    <property type="component" value="Unassembled WGS sequence"/>
</dbReference>
<gene>
    <name evidence="1" type="ORF">BE18_25340</name>
</gene>
<sequence length="253" mass="27920">MSLLDSPDPAHASAVKRLRTRLRAGNTEARAVLLNLMEEDRVPSGERAAFHARLTSSTSRLARARLAEAARVAPRVLAVPSPRPPAIQGDWWHHVTLKALQGYKYLSRAVKRSRPPPRISLARPIGQSANGAGVSVWITRDTGADADDLRDRLGLCTIKSGNHLYRIRMAVSAAPSRPLYIPTALDAGWYPAWRRPDAGHNAPWGLTRHLRTDAPSEPELLVLPDTADDREARYVGEVRTAPPRGYLAKRRLP</sequence>
<evidence type="ECO:0000313" key="1">
    <source>
        <dbReference type="EMBL" id="KYF86495.1"/>
    </source>
</evidence>
<reference evidence="1 2" key="1">
    <citation type="submission" date="2014-02" db="EMBL/GenBank/DDBJ databases">
        <title>The small core and large imbalanced accessory genome model reveals a collaborative survival strategy of Sorangium cellulosum strains in nature.</title>
        <authorList>
            <person name="Han K."/>
            <person name="Peng R."/>
            <person name="Blom J."/>
            <person name="Li Y.-Z."/>
        </authorList>
    </citation>
    <scope>NUCLEOTIDE SEQUENCE [LARGE SCALE GENOMIC DNA]</scope>
    <source>
        <strain evidence="1 2">So0149</strain>
    </source>
</reference>
<evidence type="ECO:0000313" key="2">
    <source>
        <dbReference type="Proteomes" id="UP000075515"/>
    </source>
</evidence>